<evidence type="ECO:0000313" key="3">
    <source>
        <dbReference type="EMBL" id="KAB1068734.1"/>
    </source>
</evidence>
<dbReference type="InterPro" id="IPR001387">
    <property type="entry name" value="Cro/C1-type_HTH"/>
</dbReference>
<evidence type="ECO:0000313" key="4">
    <source>
        <dbReference type="Proteomes" id="UP000441523"/>
    </source>
</evidence>
<accession>A0A6N6MIV0</accession>
<protein>
    <submittedName>
        <fullName evidence="3">Helix-turn-helix transcriptional regulator</fullName>
    </submittedName>
</protein>
<dbReference type="EMBL" id="VZZJ01000046">
    <property type="protein sequence ID" value="KAB1068734.1"/>
    <property type="molecule type" value="Genomic_DNA"/>
</dbReference>
<proteinExistence type="predicted"/>
<reference evidence="3 4" key="1">
    <citation type="submission" date="2019-09" db="EMBL/GenBank/DDBJ databases">
        <title>YIM 132548 draft genome.</title>
        <authorList>
            <person name="Jiang L."/>
        </authorList>
    </citation>
    <scope>NUCLEOTIDE SEQUENCE [LARGE SCALE GENOMIC DNA]</scope>
    <source>
        <strain evidence="3 4">YIM 132548</strain>
    </source>
</reference>
<dbReference type="RefSeq" id="WP_150966841.1">
    <property type="nucleotide sequence ID" value="NZ_VZZJ01000046.1"/>
</dbReference>
<comment type="caution">
    <text evidence="3">The sequence shown here is derived from an EMBL/GenBank/DDBJ whole genome shotgun (WGS) entry which is preliminary data.</text>
</comment>
<dbReference type="Gene3D" id="1.10.260.40">
    <property type="entry name" value="lambda repressor-like DNA-binding domains"/>
    <property type="match status" value="1"/>
</dbReference>
<keyword evidence="4" id="KW-1185">Reference proteome</keyword>
<feature type="region of interest" description="Disordered" evidence="1">
    <location>
        <begin position="190"/>
        <end position="209"/>
    </location>
</feature>
<dbReference type="SUPFAM" id="SSF47413">
    <property type="entry name" value="lambda repressor-like DNA-binding domains"/>
    <property type="match status" value="1"/>
</dbReference>
<organism evidence="3 4">
    <name type="scientific">Methylobacterium planeticum</name>
    <dbReference type="NCBI Taxonomy" id="2615211"/>
    <lineage>
        <taxon>Bacteria</taxon>
        <taxon>Pseudomonadati</taxon>
        <taxon>Pseudomonadota</taxon>
        <taxon>Alphaproteobacteria</taxon>
        <taxon>Hyphomicrobiales</taxon>
        <taxon>Methylobacteriaceae</taxon>
        <taxon>Methylobacterium</taxon>
    </lineage>
</organism>
<feature type="domain" description="HTH cro/C1-type" evidence="2">
    <location>
        <begin position="25"/>
        <end position="80"/>
    </location>
</feature>
<dbReference type="Proteomes" id="UP000441523">
    <property type="component" value="Unassembled WGS sequence"/>
</dbReference>
<dbReference type="CDD" id="cd00093">
    <property type="entry name" value="HTH_XRE"/>
    <property type="match status" value="1"/>
</dbReference>
<evidence type="ECO:0000256" key="1">
    <source>
        <dbReference type="SAM" id="MobiDB-lite"/>
    </source>
</evidence>
<dbReference type="GO" id="GO:0003677">
    <property type="term" value="F:DNA binding"/>
    <property type="evidence" value="ECO:0007669"/>
    <property type="project" value="InterPro"/>
</dbReference>
<gene>
    <name evidence="3" type="ORF">F6X51_26350</name>
</gene>
<dbReference type="SMART" id="SM00530">
    <property type="entry name" value="HTH_XRE"/>
    <property type="match status" value="1"/>
</dbReference>
<name>A0A6N6MIV0_9HYPH</name>
<dbReference type="InterPro" id="IPR010982">
    <property type="entry name" value="Lambda_DNA-bd_dom_sf"/>
</dbReference>
<evidence type="ECO:0000259" key="2">
    <source>
        <dbReference type="PROSITE" id="PS50943"/>
    </source>
</evidence>
<dbReference type="PROSITE" id="PS50943">
    <property type="entry name" value="HTH_CROC1"/>
    <property type="match status" value="1"/>
</dbReference>
<dbReference type="Pfam" id="PF01381">
    <property type="entry name" value="HTH_3"/>
    <property type="match status" value="1"/>
</dbReference>
<sequence>MRSPKKYQKSSAEAGELRRQAGHFIRRLREDRGLSQRDLAAAIELPYYQFVSQIETGRNRIPSEQLLIWAKALKISPRHFGLILMRFYDPDLFALTYQDDPGIFEGTDIPDFARLMRPDDPVPEKLEVGGRPKPTPSAEALMMMAGPASDDPAPESALDSASIVERMGALEITVGQLSLEVQEIKQLLVPQPSAPKKATRARGGRPSDQ</sequence>
<dbReference type="AlphaFoldDB" id="A0A6N6MIV0"/>